<sequence>MSYLKLENITKSFGKSQVLKEVSFAIAQNEIVALLGESGSGKTTLLRIIAGLEFANSGKVVVNDKIMQDASTFLKTEHRNIGVIFQDYALFPHLNVKQNIAYGLTDKNERILQDFLRIFELEDHAKKRPHQLSGGQQQRVAIARSIIVNPDLLLLDEPFSSLDQSLKRKVRSEISTILRRQNIPSILVTHDPDDAMEMADKIAILQKGEIVQFDTPENIYKQPINEYVGDLTGGINVINGKLVRPSDTKIRENEMGGYKVVKCSFYKGDYFITLQAVANPKEFINVIAKTRVELGSIMDVE</sequence>
<dbReference type="CDD" id="cd03259">
    <property type="entry name" value="ABC_Carb_Solutes_like"/>
    <property type="match status" value="1"/>
</dbReference>
<dbReference type="FunFam" id="3.40.50.300:FF:000425">
    <property type="entry name" value="Probable ABC transporter, ATP-binding subunit"/>
    <property type="match status" value="1"/>
</dbReference>
<dbReference type="InterPro" id="IPR003439">
    <property type="entry name" value="ABC_transporter-like_ATP-bd"/>
</dbReference>
<keyword evidence="8" id="KW-0472">Membrane</keyword>
<evidence type="ECO:0000256" key="4">
    <source>
        <dbReference type="ARBA" id="ARBA00022741"/>
    </source>
</evidence>
<keyword evidence="7" id="KW-0406">Ion transport</keyword>
<evidence type="ECO:0000256" key="8">
    <source>
        <dbReference type="ARBA" id="ARBA00023136"/>
    </source>
</evidence>
<dbReference type="InterPro" id="IPR015853">
    <property type="entry name" value="ABC_transpr_FbpC"/>
</dbReference>
<keyword evidence="4" id="KW-0547">Nucleotide-binding</keyword>
<dbReference type="PANTHER" id="PTHR42781">
    <property type="entry name" value="SPERMIDINE/PUTRESCINE IMPORT ATP-BINDING PROTEIN POTA"/>
    <property type="match status" value="1"/>
</dbReference>
<proteinExistence type="predicted"/>
<dbReference type="Pfam" id="PF00005">
    <property type="entry name" value="ABC_tran"/>
    <property type="match status" value="1"/>
</dbReference>
<gene>
    <name evidence="10" type="ORF">SAMN05216474_1167</name>
</gene>
<evidence type="ECO:0000313" key="11">
    <source>
        <dbReference type="Proteomes" id="UP000236454"/>
    </source>
</evidence>
<keyword evidence="3" id="KW-0410">Iron transport</keyword>
<organism evidence="10 11">
    <name type="scientific">Lishizhenia tianjinensis</name>
    <dbReference type="NCBI Taxonomy" id="477690"/>
    <lineage>
        <taxon>Bacteria</taxon>
        <taxon>Pseudomonadati</taxon>
        <taxon>Bacteroidota</taxon>
        <taxon>Flavobacteriia</taxon>
        <taxon>Flavobacteriales</taxon>
        <taxon>Crocinitomicaceae</taxon>
        <taxon>Lishizhenia</taxon>
    </lineage>
</organism>
<dbReference type="SMART" id="SM00382">
    <property type="entry name" value="AAA"/>
    <property type="match status" value="1"/>
</dbReference>
<dbReference type="PROSITE" id="PS50893">
    <property type="entry name" value="ABC_TRANSPORTER_2"/>
    <property type="match status" value="1"/>
</dbReference>
<dbReference type="AlphaFoldDB" id="A0A1I6YTL8"/>
<dbReference type="InterPro" id="IPR017871">
    <property type="entry name" value="ABC_transporter-like_CS"/>
</dbReference>
<dbReference type="Gene3D" id="3.40.50.300">
    <property type="entry name" value="P-loop containing nucleotide triphosphate hydrolases"/>
    <property type="match status" value="1"/>
</dbReference>
<feature type="domain" description="ABC transporter" evidence="9">
    <location>
        <begin position="4"/>
        <end position="232"/>
    </location>
</feature>
<keyword evidence="2" id="KW-1003">Cell membrane</keyword>
<dbReference type="EMBL" id="FPAS01000001">
    <property type="protein sequence ID" value="SFT53814.1"/>
    <property type="molecule type" value="Genomic_DNA"/>
</dbReference>
<dbReference type="Proteomes" id="UP000236454">
    <property type="component" value="Unassembled WGS sequence"/>
</dbReference>
<keyword evidence="11" id="KW-1185">Reference proteome</keyword>
<evidence type="ECO:0000256" key="5">
    <source>
        <dbReference type="ARBA" id="ARBA00022840"/>
    </source>
</evidence>
<dbReference type="InterPro" id="IPR003593">
    <property type="entry name" value="AAA+_ATPase"/>
</dbReference>
<evidence type="ECO:0000256" key="1">
    <source>
        <dbReference type="ARBA" id="ARBA00022448"/>
    </source>
</evidence>
<dbReference type="GO" id="GO:0015697">
    <property type="term" value="P:quaternary ammonium group transport"/>
    <property type="evidence" value="ECO:0007669"/>
    <property type="project" value="UniProtKB-ARBA"/>
</dbReference>
<accession>A0A1I6YTL8</accession>
<keyword evidence="6" id="KW-0408">Iron</keyword>
<evidence type="ECO:0000313" key="10">
    <source>
        <dbReference type="EMBL" id="SFT53814.1"/>
    </source>
</evidence>
<dbReference type="InterPro" id="IPR027417">
    <property type="entry name" value="P-loop_NTPase"/>
</dbReference>
<evidence type="ECO:0000259" key="9">
    <source>
        <dbReference type="PROSITE" id="PS50893"/>
    </source>
</evidence>
<dbReference type="PANTHER" id="PTHR42781:SF4">
    <property type="entry name" value="SPERMIDINE_PUTRESCINE IMPORT ATP-BINDING PROTEIN POTA"/>
    <property type="match status" value="1"/>
</dbReference>
<dbReference type="OrthoDB" id="9802264at2"/>
<keyword evidence="1" id="KW-0813">Transport</keyword>
<dbReference type="STRING" id="477690.SAMN05216474_1167"/>
<evidence type="ECO:0000256" key="7">
    <source>
        <dbReference type="ARBA" id="ARBA00023065"/>
    </source>
</evidence>
<dbReference type="SUPFAM" id="SSF52540">
    <property type="entry name" value="P-loop containing nucleoside triphosphate hydrolases"/>
    <property type="match status" value="1"/>
</dbReference>
<evidence type="ECO:0000256" key="3">
    <source>
        <dbReference type="ARBA" id="ARBA00022496"/>
    </source>
</evidence>
<dbReference type="GO" id="GO:0005524">
    <property type="term" value="F:ATP binding"/>
    <property type="evidence" value="ECO:0007669"/>
    <property type="project" value="UniProtKB-KW"/>
</dbReference>
<reference evidence="10 11" key="1">
    <citation type="submission" date="2016-10" db="EMBL/GenBank/DDBJ databases">
        <authorList>
            <person name="de Groot N.N."/>
        </authorList>
    </citation>
    <scope>NUCLEOTIDE SEQUENCE [LARGE SCALE GENOMIC DNA]</scope>
    <source>
        <strain evidence="10 11">CGMCC 1.7005</strain>
    </source>
</reference>
<dbReference type="InterPro" id="IPR050093">
    <property type="entry name" value="ABC_SmlMolc_Importer"/>
</dbReference>
<keyword evidence="5 10" id="KW-0067">ATP-binding</keyword>
<evidence type="ECO:0000256" key="2">
    <source>
        <dbReference type="ARBA" id="ARBA00022475"/>
    </source>
</evidence>
<evidence type="ECO:0000256" key="6">
    <source>
        <dbReference type="ARBA" id="ARBA00023004"/>
    </source>
</evidence>
<dbReference type="GO" id="GO:0016887">
    <property type="term" value="F:ATP hydrolysis activity"/>
    <property type="evidence" value="ECO:0007669"/>
    <property type="project" value="InterPro"/>
</dbReference>
<dbReference type="PROSITE" id="PS00211">
    <property type="entry name" value="ABC_TRANSPORTER_1"/>
    <property type="match status" value="1"/>
</dbReference>
<name>A0A1I6YTL8_9FLAO</name>
<protein>
    <submittedName>
        <fullName evidence="10">Iron(III) transport system ATP-binding protein</fullName>
    </submittedName>
</protein>
<dbReference type="GO" id="GO:0015408">
    <property type="term" value="F:ABC-type ferric iron transporter activity"/>
    <property type="evidence" value="ECO:0007669"/>
    <property type="project" value="InterPro"/>
</dbReference>
<dbReference type="RefSeq" id="WP_090247371.1">
    <property type="nucleotide sequence ID" value="NZ_FPAS01000001.1"/>
</dbReference>
<dbReference type="GO" id="GO:0016020">
    <property type="term" value="C:membrane"/>
    <property type="evidence" value="ECO:0007669"/>
    <property type="project" value="InterPro"/>
</dbReference>